<dbReference type="CDD" id="cd03418">
    <property type="entry name" value="GRX_GRXb_1_3_like"/>
    <property type="match status" value="1"/>
</dbReference>
<dbReference type="RefSeq" id="WP_013506268.1">
    <property type="nucleotide sequence ID" value="NC_014836.1"/>
</dbReference>
<dbReference type="AlphaFoldDB" id="E6W0P3"/>
<dbReference type="GO" id="GO:0045454">
    <property type="term" value="P:cell redox homeostasis"/>
    <property type="evidence" value="ECO:0007669"/>
    <property type="project" value="InterPro"/>
</dbReference>
<dbReference type="InterPro" id="IPR011900">
    <property type="entry name" value="GRX_bact"/>
</dbReference>
<accession>E6W0P3</accession>
<sequence length="88" mass="9639">MSNVTVYTKPTCPYCHRAKDLLDNLDVPYTEYDVSRDPQLYATIKQRSGMNTVPQVFAGDTCLGGFSEISALHAKGMLLAALGLTEQP</sequence>
<dbReference type="PANTHER" id="PTHR45694:SF18">
    <property type="entry name" value="GLUTAREDOXIN-1-RELATED"/>
    <property type="match status" value="1"/>
</dbReference>
<dbReference type="OrthoDB" id="9814618at2"/>
<evidence type="ECO:0000256" key="3">
    <source>
        <dbReference type="ARBA" id="ARBA00022982"/>
    </source>
</evidence>
<reference evidence="7 8" key="1">
    <citation type="submission" date="2010-12" db="EMBL/GenBank/DDBJ databases">
        <title>Complete sequence of Desulfurispirillum indicum S5.</title>
        <authorList>
            <consortium name="US DOE Joint Genome Institute"/>
            <person name="Lucas S."/>
            <person name="Copeland A."/>
            <person name="Lapidus A."/>
            <person name="Cheng J.-F."/>
            <person name="Goodwin L."/>
            <person name="Pitluck S."/>
            <person name="Chertkov O."/>
            <person name="Held B."/>
            <person name="Detter J.C."/>
            <person name="Han C."/>
            <person name="Tapia R."/>
            <person name="Land M."/>
            <person name="Hauser L."/>
            <person name="Kyrpides N."/>
            <person name="Ivanova N."/>
            <person name="Mikhailova N."/>
            <person name="Haggblom M."/>
            <person name="Rauschenbach I."/>
            <person name="Bini E."/>
            <person name="Woyke T."/>
        </authorList>
    </citation>
    <scope>NUCLEOTIDE SEQUENCE [LARGE SCALE GENOMIC DNA]</scope>
    <source>
        <strain evidence="8">ATCC BAA-1389 / DSM 22839 / S5</strain>
    </source>
</reference>
<feature type="domain" description="Glutaredoxin" evidence="6">
    <location>
        <begin position="4"/>
        <end position="61"/>
    </location>
</feature>
<dbReference type="STRING" id="653733.Selin_1658"/>
<dbReference type="EMBL" id="CP002432">
    <property type="protein sequence ID" value="ADU66388.1"/>
    <property type="molecule type" value="Genomic_DNA"/>
</dbReference>
<gene>
    <name evidence="7" type="ordered locus">Selin_1658</name>
</gene>
<keyword evidence="3" id="KW-0249">Electron transport</keyword>
<keyword evidence="2" id="KW-0813">Transport</keyword>
<dbReference type="FunCoup" id="E6W0P3">
    <property type="interactions" value="317"/>
</dbReference>
<dbReference type="InterPro" id="IPR014025">
    <property type="entry name" value="Glutaredoxin_subgr"/>
</dbReference>
<evidence type="ECO:0000256" key="4">
    <source>
        <dbReference type="ARBA" id="ARBA00023157"/>
    </source>
</evidence>
<dbReference type="PRINTS" id="PR00160">
    <property type="entry name" value="GLUTAREDOXIN"/>
</dbReference>
<protein>
    <submittedName>
        <fullName evidence="7">Glutaredoxin</fullName>
    </submittedName>
</protein>
<evidence type="ECO:0000256" key="2">
    <source>
        <dbReference type="ARBA" id="ARBA00022448"/>
    </source>
</evidence>
<comment type="similarity">
    <text evidence="1">Belongs to the glutaredoxin family.</text>
</comment>
<dbReference type="GO" id="GO:0034599">
    <property type="term" value="P:cellular response to oxidative stress"/>
    <property type="evidence" value="ECO:0007669"/>
    <property type="project" value="TreeGrafter"/>
</dbReference>
<evidence type="ECO:0000259" key="6">
    <source>
        <dbReference type="Pfam" id="PF00462"/>
    </source>
</evidence>
<keyword evidence="5" id="KW-0676">Redox-active center</keyword>
<dbReference type="PROSITE" id="PS51354">
    <property type="entry name" value="GLUTAREDOXIN_2"/>
    <property type="match status" value="1"/>
</dbReference>
<evidence type="ECO:0000256" key="5">
    <source>
        <dbReference type="ARBA" id="ARBA00023284"/>
    </source>
</evidence>
<dbReference type="Pfam" id="PF00462">
    <property type="entry name" value="Glutaredoxin"/>
    <property type="match status" value="1"/>
</dbReference>
<dbReference type="SUPFAM" id="SSF52833">
    <property type="entry name" value="Thioredoxin-like"/>
    <property type="match status" value="1"/>
</dbReference>
<evidence type="ECO:0000313" key="8">
    <source>
        <dbReference type="Proteomes" id="UP000002572"/>
    </source>
</evidence>
<dbReference type="GO" id="GO:0005737">
    <property type="term" value="C:cytoplasm"/>
    <property type="evidence" value="ECO:0007669"/>
    <property type="project" value="TreeGrafter"/>
</dbReference>
<dbReference type="GO" id="GO:0015038">
    <property type="term" value="F:glutathione disulfide oxidoreductase activity"/>
    <property type="evidence" value="ECO:0007669"/>
    <property type="project" value="TreeGrafter"/>
</dbReference>
<dbReference type="InParanoid" id="E6W0P3"/>
<dbReference type="PROSITE" id="PS00195">
    <property type="entry name" value="GLUTAREDOXIN_1"/>
    <property type="match status" value="1"/>
</dbReference>
<name>E6W0P3_DESIS</name>
<dbReference type="InterPro" id="IPR002109">
    <property type="entry name" value="Glutaredoxin"/>
</dbReference>
<keyword evidence="4" id="KW-1015">Disulfide bond</keyword>
<dbReference type="InterPro" id="IPR011767">
    <property type="entry name" value="GLR_AS"/>
</dbReference>
<dbReference type="PANTHER" id="PTHR45694">
    <property type="entry name" value="GLUTAREDOXIN 2"/>
    <property type="match status" value="1"/>
</dbReference>
<dbReference type="HOGENOM" id="CLU_026126_7_3_0"/>
<dbReference type="Proteomes" id="UP000002572">
    <property type="component" value="Chromosome"/>
</dbReference>
<evidence type="ECO:0000313" key="7">
    <source>
        <dbReference type="EMBL" id="ADU66388.1"/>
    </source>
</evidence>
<organism evidence="7 8">
    <name type="scientific">Desulfurispirillum indicum (strain ATCC BAA-1389 / DSM 22839 / S5)</name>
    <dbReference type="NCBI Taxonomy" id="653733"/>
    <lineage>
        <taxon>Bacteria</taxon>
        <taxon>Pseudomonadati</taxon>
        <taxon>Chrysiogenota</taxon>
        <taxon>Chrysiogenia</taxon>
        <taxon>Chrysiogenales</taxon>
        <taxon>Chrysiogenaceae</taxon>
        <taxon>Desulfurispirillum</taxon>
    </lineage>
</organism>
<dbReference type="InterPro" id="IPR036249">
    <property type="entry name" value="Thioredoxin-like_sf"/>
</dbReference>
<proteinExistence type="inferred from homology"/>
<dbReference type="KEGG" id="din:Selin_1658"/>
<dbReference type="eggNOG" id="COG0695">
    <property type="taxonomic scope" value="Bacteria"/>
</dbReference>
<dbReference type="Gene3D" id="3.40.30.10">
    <property type="entry name" value="Glutaredoxin"/>
    <property type="match status" value="1"/>
</dbReference>
<evidence type="ECO:0000256" key="1">
    <source>
        <dbReference type="ARBA" id="ARBA00007787"/>
    </source>
</evidence>
<keyword evidence="8" id="KW-1185">Reference proteome</keyword>